<organism evidence="1 2">
    <name type="scientific">Colletotrichum melonis</name>
    <dbReference type="NCBI Taxonomy" id="1209925"/>
    <lineage>
        <taxon>Eukaryota</taxon>
        <taxon>Fungi</taxon>
        <taxon>Dikarya</taxon>
        <taxon>Ascomycota</taxon>
        <taxon>Pezizomycotina</taxon>
        <taxon>Sordariomycetes</taxon>
        <taxon>Hypocreomycetidae</taxon>
        <taxon>Glomerellales</taxon>
        <taxon>Glomerellaceae</taxon>
        <taxon>Colletotrichum</taxon>
        <taxon>Colletotrichum acutatum species complex</taxon>
    </lineage>
</organism>
<reference evidence="1 2" key="1">
    <citation type="submission" date="2016-10" db="EMBL/GenBank/DDBJ databases">
        <title>The genome sequence of Colletotrichum fioriniae PJ7.</title>
        <authorList>
            <person name="Baroncelli R."/>
        </authorList>
    </citation>
    <scope>NUCLEOTIDE SEQUENCE [LARGE SCALE GENOMIC DNA]</scope>
    <source>
        <strain evidence="1">Col 31</strain>
    </source>
</reference>
<protein>
    <submittedName>
        <fullName evidence="1">Uncharacterized protein</fullName>
    </submittedName>
</protein>
<sequence length="162" mass="18344">MRSERNRYFIFPSVDYEPDDLIQLGQLIENLYHPDEHIAPPVIQPAGAVHVFHEKDWSLGITVEASRQATNSYENSWTAAQLETVFLQLGGAGESDYVTSSVQNARVQKYLSREGFFRKSILKRQELYMISGIKIARRPGQSTIEGESSTPDHDFLGRLQSA</sequence>
<comment type="caution">
    <text evidence="1">The sequence shown here is derived from an EMBL/GenBank/DDBJ whole genome shotgun (WGS) entry which is preliminary data.</text>
</comment>
<evidence type="ECO:0000313" key="2">
    <source>
        <dbReference type="Proteomes" id="UP001239795"/>
    </source>
</evidence>
<dbReference type="EMBL" id="MLGG01000068">
    <property type="protein sequence ID" value="KAK1448694.1"/>
    <property type="molecule type" value="Genomic_DNA"/>
</dbReference>
<dbReference type="Proteomes" id="UP001239795">
    <property type="component" value="Unassembled WGS sequence"/>
</dbReference>
<accession>A0AAI9XG12</accession>
<dbReference type="AlphaFoldDB" id="A0AAI9XG12"/>
<proteinExistence type="predicted"/>
<name>A0AAI9XG12_9PEZI</name>
<gene>
    <name evidence="1" type="ORF">CMEL01_08009</name>
</gene>
<keyword evidence="2" id="KW-1185">Reference proteome</keyword>
<evidence type="ECO:0000313" key="1">
    <source>
        <dbReference type="EMBL" id="KAK1448694.1"/>
    </source>
</evidence>